<evidence type="ECO:0000259" key="1">
    <source>
        <dbReference type="Pfam" id="PF09994"/>
    </source>
</evidence>
<dbReference type="Pfam" id="PF09994">
    <property type="entry name" value="T6SS_Tle1-like_cat"/>
    <property type="match status" value="2"/>
</dbReference>
<organism evidence="2 3">
    <name type="scientific">Marinobacter similis</name>
    <dbReference type="NCBI Taxonomy" id="1420916"/>
    <lineage>
        <taxon>Bacteria</taxon>
        <taxon>Pseudomonadati</taxon>
        <taxon>Pseudomonadota</taxon>
        <taxon>Gammaproteobacteria</taxon>
        <taxon>Pseudomonadales</taxon>
        <taxon>Marinobacteraceae</taxon>
        <taxon>Marinobacter</taxon>
    </lineage>
</organism>
<reference evidence="2 3" key="1">
    <citation type="journal article" date="2014" name="Genome Announc.">
        <title>Draft Genome Sequences of Marinobacter similis A3d10T and Marinobacter salarius R9SW1T.</title>
        <authorList>
            <person name="Ivanova E.P."/>
            <person name="Ng H.J."/>
            <person name="Webb H.K."/>
            <person name="Feng G."/>
            <person name="Oshima K."/>
            <person name="Hattori M."/>
            <person name="Ohkuma M."/>
            <person name="Sergeev A.F."/>
            <person name="Mikhailov V.V."/>
            <person name="Crawford R.J."/>
            <person name="Sawabe T."/>
        </authorList>
    </citation>
    <scope>NUCLEOTIDE SEQUENCE [LARGE SCALE GENOMIC DNA]</scope>
    <source>
        <strain evidence="2 3">A3d10</strain>
    </source>
</reference>
<name>W5YUF5_9GAMM</name>
<feature type="domain" description="T6SS Phospholipase effector Tle1-like catalytic" evidence="1">
    <location>
        <begin position="144"/>
        <end position="247"/>
    </location>
</feature>
<sequence length="323" mass="35034">MLKGPAALEACRDMLRLVMGESYAGDSTNVIKLFDLYKEESREGVDAIERSLKVYQGGVGTLDGANDSRWGVVTGLGETGIAEQVKKAFSRLTDRIYELVSGAPIKQLTIDIFGFSRGAAASRYAAKEIVKAKDGVLGRLFQAKQVSWPSDVSIEFMGLFDTVAGVVNPLLLDASAGNGRNYPVNLDVDPTAVNGLVHLVAKDERRVNFSLSSVRSADKSLPGNFREISLPGAHSDIGGGYPQVQEETLLLYPTVDVTGSDTEWPYQTLEWDSIQEILRQKTDEGWLGEHSLSLGGGESPKLFVEEKRRDTRCLMVGLSGPCG</sequence>
<accession>W5YUF5</accession>
<dbReference type="HOGENOM" id="CLU_859991_0_0_6"/>
<dbReference type="EMBL" id="CP007151">
    <property type="protein sequence ID" value="AHI30118.1"/>
    <property type="molecule type" value="Genomic_DNA"/>
</dbReference>
<dbReference type="KEGG" id="msx:AU14_12215"/>
<dbReference type="AlphaFoldDB" id="W5YUF5"/>
<evidence type="ECO:0000313" key="3">
    <source>
        <dbReference type="Proteomes" id="UP000061489"/>
    </source>
</evidence>
<dbReference type="Proteomes" id="UP000061489">
    <property type="component" value="Chromosome"/>
</dbReference>
<dbReference type="PANTHER" id="PTHR33840">
    <property type="match status" value="1"/>
</dbReference>
<dbReference type="PANTHER" id="PTHR33840:SF1">
    <property type="entry name" value="TLE1 PHOSPHOLIPASE DOMAIN-CONTAINING PROTEIN"/>
    <property type="match status" value="1"/>
</dbReference>
<evidence type="ECO:0000313" key="2">
    <source>
        <dbReference type="EMBL" id="AHI30118.1"/>
    </source>
</evidence>
<protein>
    <recommendedName>
        <fullName evidence="1">T6SS Phospholipase effector Tle1-like catalytic domain-containing protein</fullName>
    </recommendedName>
</protein>
<dbReference type="STRING" id="1420916.AU14_12215"/>
<feature type="domain" description="T6SS Phospholipase effector Tle1-like catalytic" evidence="1">
    <location>
        <begin position="26"/>
        <end position="128"/>
    </location>
</feature>
<dbReference type="InterPro" id="IPR018712">
    <property type="entry name" value="Tle1-like_cat"/>
</dbReference>
<keyword evidence="3" id="KW-1185">Reference proteome</keyword>
<gene>
    <name evidence="2" type="ORF">AU14_12215</name>
</gene>
<proteinExistence type="predicted"/>